<dbReference type="InterPro" id="IPR020568">
    <property type="entry name" value="Ribosomal_Su5_D2-typ_SF"/>
</dbReference>
<dbReference type="STRING" id="688270.Celal_1416"/>
<dbReference type="GO" id="GO:0042781">
    <property type="term" value="F:3'-tRNA processing endoribonuclease activity"/>
    <property type="evidence" value="ECO:0007669"/>
    <property type="project" value="TreeGrafter"/>
</dbReference>
<evidence type="ECO:0000313" key="10">
    <source>
        <dbReference type="Proteomes" id="UP000008634"/>
    </source>
</evidence>
<name>E6X9H9_CELAD</name>
<evidence type="ECO:0000256" key="4">
    <source>
        <dbReference type="ARBA" id="ARBA00022759"/>
    </source>
</evidence>
<dbReference type="InterPro" id="IPR000100">
    <property type="entry name" value="RNase_P"/>
</dbReference>
<protein>
    <recommendedName>
        <fullName evidence="7 8">Ribonuclease P protein component</fullName>
        <shortName evidence="7">RNase P protein</shortName>
        <shortName evidence="7">RNaseP protein</shortName>
        <ecNumber evidence="7 8">3.1.26.5</ecNumber>
    </recommendedName>
    <alternativeName>
        <fullName evidence="7">Protein C5</fullName>
    </alternativeName>
</protein>
<evidence type="ECO:0000256" key="6">
    <source>
        <dbReference type="ARBA" id="ARBA00022884"/>
    </source>
</evidence>
<reference evidence="9 10" key="1">
    <citation type="journal article" date="2010" name="Stand. Genomic Sci.">
        <title>Complete genome sequence of Cellulophaga algicola type strain (IC166).</title>
        <authorList>
            <person name="Abt B."/>
            <person name="Lu M."/>
            <person name="Misra M."/>
            <person name="Han C."/>
            <person name="Nolan M."/>
            <person name="Lucas S."/>
            <person name="Hammon N."/>
            <person name="Deshpande S."/>
            <person name="Cheng J.F."/>
            <person name="Tapia R."/>
            <person name="Goodwin L."/>
            <person name="Pitluck S."/>
            <person name="Liolios K."/>
            <person name="Pagani I."/>
            <person name="Ivanova N."/>
            <person name="Mavromatis K."/>
            <person name="Ovchinikova G."/>
            <person name="Pati A."/>
            <person name="Chen A."/>
            <person name="Palaniappan K."/>
            <person name="Land M."/>
            <person name="Hauser L."/>
            <person name="Chang Y.J."/>
            <person name="Jeffries C.D."/>
            <person name="Detter J.C."/>
            <person name="Brambilla E."/>
            <person name="Rohde M."/>
            <person name="Tindall B.J."/>
            <person name="Goker M."/>
            <person name="Woyke T."/>
            <person name="Bristow J."/>
            <person name="Eisen J.A."/>
            <person name="Markowitz V."/>
            <person name="Hugenholtz P."/>
            <person name="Kyrpides N.C."/>
            <person name="Klenk H.P."/>
            <person name="Lapidus A."/>
        </authorList>
    </citation>
    <scope>NUCLEOTIDE SEQUENCE [LARGE SCALE GENOMIC DNA]</scope>
    <source>
        <strain evidence="10">DSM 14237 / IC166 / ACAM 630</strain>
    </source>
</reference>
<dbReference type="eggNOG" id="COG0594">
    <property type="taxonomic scope" value="Bacteria"/>
</dbReference>
<dbReference type="EMBL" id="CP002453">
    <property type="protein sequence ID" value="ADV48729.1"/>
    <property type="molecule type" value="Genomic_DNA"/>
</dbReference>
<dbReference type="HOGENOM" id="CLU_117179_1_1_10"/>
<evidence type="ECO:0000256" key="3">
    <source>
        <dbReference type="ARBA" id="ARBA00022722"/>
    </source>
</evidence>
<dbReference type="Proteomes" id="UP000008634">
    <property type="component" value="Chromosome"/>
</dbReference>
<dbReference type="NCBIfam" id="TIGR00188">
    <property type="entry name" value="rnpA"/>
    <property type="match status" value="1"/>
</dbReference>
<keyword evidence="3 7" id="KW-0540">Nuclease</keyword>
<sequence length="139" mass="16245">MEDKPNFSYSRAEKLKSKKLFEIMFTEGKSVANFPLRVIYVKTDFKDNVPIKAGVTVSKRNFKSAVKRNRIKRILREAYRLNKSIVINNSTDKYALLILYLGKEMPESHVIHQKMEVLLEKFVKKISQEPIKQIPKEVS</sequence>
<comment type="subunit">
    <text evidence="7">Consists of a catalytic RNA component (M1 or rnpB) and a protein subunit.</text>
</comment>
<dbReference type="GO" id="GO:0000049">
    <property type="term" value="F:tRNA binding"/>
    <property type="evidence" value="ECO:0007669"/>
    <property type="project" value="UniProtKB-UniRule"/>
</dbReference>
<accession>E6X9H9</accession>
<comment type="similarity">
    <text evidence="7">Belongs to the RnpA family.</text>
</comment>
<dbReference type="InterPro" id="IPR020539">
    <property type="entry name" value="RNase_P_CS"/>
</dbReference>
<dbReference type="PROSITE" id="PS00648">
    <property type="entry name" value="RIBONUCLEASE_P"/>
    <property type="match status" value="1"/>
</dbReference>
<dbReference type="GO" id="GO:0004526">
    <property type="term" value="F:ribonuclease P activity"/>
    <property type="evidence" value="ECO:0007669"/>
    <property type="project" value="UniProtKB-UniRule"/>
</dbReference>
<dbReference type="HAMAP" id="MF_00227">
    <property type="entry name" value="RNase_P"/>
    <property type="match status" value="1"/>
</dbReference>
<comment type="catalytic activity">
    <reaction evidence="7">
        <text>Endonucleolytic cleavage of RNA, removing 5'-extranucleotides from tRNA precursor.</text>
        <dbReference type="EC" id="3.1.26.5"/>
    </reaction>
</comment>
<dbReference type="AlphaFoldDB" id="E6X9H9"/>
<dbReference type="Pfam" id="PF00825">
    <property type="entry name" value="Ribonuclease_P"/>
    <property type="match status" value="1"/>
</dbReference>
<keyword evidence="10" id="KW-1185">Reference proteome</keyword>
<keyword evidence="4 7" id="KW-0255">Endonuclease</keyword>
<keyword evidence="5 7" id="KW-0378">Hydrolase</keyword>
<evidence type="ECO:0000256" key="2">
    <source>
        <dbReference type="ARBA" id="ARBA00022694"/>
    </source>
</evidence>
<keyword evidence="2 7" id="KW-0819">tRNA processing</keyword>
<gene>
    <name evidence="7" type="primary">rnpA</name>
    <name evidence="9" type="ordered locus">Celal_1416</name>
</gene>
<dbReference type="InterPro" id="IPR014721">
    <property type="entry name" value="Ribsml_uS5_D2-typ_fold_subgr"/>
</dbReference>
<keyword evidence="6 7" id="KW-0694">RNA-binding</keyword>
<dbReference type="PANTHER" id="PTHR33992:SF1">
    <property type="entry name" value="RIBONUCLEASE P PROTEIN COMPONENT"/>
    <property type="match status" value="1"/>
</dbReference>
<dbReference type="EC" id="3.1.26.5" evidence="7 8"/>
<evidence type="ECO:0000313" key="9">
    <source>
        <dbReference type="EMBL" id="ADV48729.1"/>
    </source>
</evidence>
<dbReference type="Gene3D" id="3.30.230.10">
    <property type="match status" value="1"/>
</dbReference>
<proteinExistence type="inferred from homology"/>
<dbReference type="GO" id="GO:0030677">
    <property type="term" value="C:ribonuclease P complex"/>
    <property type="evidence" value="ECO:0007669"/>
    <property type="project" value="TreeGrafter"/>
</dbReference>
<dbReference type="GO" id="GO:0001682">
    <property type="term" value="P:tRNA 5'-leader removal"/>
    <property type="evidence" value="ECO:0007669"/>
    <property type="project" value="UniProtKB-UniRule"/>
</dbReference>
<comment type="function">
    <text evidence="1 7">RNaseP catalyzes the removal of the 5'-leader sequence from pre-tRNA to produce the mature 5'-terminus. It can also cleave other RNA substrates such as 4.5S RNA. The protein component plays an auxiliary but essential role in vivo by binding to the 5'-leader sequence and broadening the substrate specificity of the ribozyme.</text>
</comment>
<organism evidence="9 10">
    <name type="scientific">Cellulophaga algicola (strain DSM 14237 / IC166 / ACAM 630)</name>
    <dbReference type="NCBI Taxonomy" id="688270"/>
    <lineage>
        <taxon>Bacteria</taxon>
        <taxon>Pseudomonadati</taxon>
        <taxon>Bacteroidota</taxon>
        <taxon>Flavobacteriia</taxon>
        <taxon>Flavobacteriales</taxon>
        <taxon>Flavobacteriaceae</taxon>
        <taxon>Cellulophaga</taxon>
    </lineage>
</organism>
<evidence type="ECO:0000256" key="8">
    <source>
        <dbReference type="NCBIfam" id="TIGR00188"/>
    </source>
</evidence>
<evidence type="ECO:0000256" key="7">
    <source>
        <dbReference type="HAMAP-Rule" id="MF_00227"/>
    </source>
</evidence>
<dbReference type="PANTHER" id="PTHR33992">
    <property type="entry name" value="RIBONUCLEASE P PROTEIN COMPONENT"/>
    <property type="match status" value="1"/>
</dbReference>
<dbReference type="KEGG" id="cao:Celal_1416"/>
<dbReference type="SUPFAM" id="SSF54211">
    <property type="entry name" value="Ribosomal protein S5 domain 2-like"/>
    <property type="match status" value="1"/>
</dbReference>
<evidence type="ECO:0000256" key="5">
    <source>
        <dbReference type="ARBA" id="ARBA00022801"/>
    </source>
</evidence>
<evidence type="ECO:0000256" key="1">
    <source>
        <dbReference type="ARBA" id="ARBA00002663"/>
    </source>
</evidence>
<dbReference type="RefSeq" id="WP_013550211.1">
    <property type="nucleotide sequence ID" value="NC_014934.1"/>
</dbReference>